<feature type="transmembrane region" description="Helical" evidence="7">
    <location>
        <begin position="99"/>
        <end position="119"/>
    </location>
</feature>
<accession>A0A3M2S8E1</accession>
<evidence type="ECO:0000256" key="3">
    <source>
        <dbReference type="ARBA" id="ARBA00022989"/>
    </source>
</evidence>
<evidence type="ECO:0000256" key="5">
    <source>
        <dbReference type="ARBA" id="ARBA00038359"/>
    </source>
</evidence>
<comment type="similarity">
    <text evidence="5">Belongs to the SAT4 family.</text>
</comment>
<dbReference type="EMBL" id="NKUJ01000100">
    <property type="protein sequence ID" value="RMJ13809.1"/>
    <property type="molecule type" value="Genomic_DNA"/>
</dbReference>
<proteinExistence type="inferred from homology"/>
<evidence type="ECO:0000256" key="6">
    <source>
        <dbReference type="SAM" id="MobiDB-lite"/>
    </source>
</evidence>
<protein>
    <recommendedName>
        <fullName evidence="8">Rhodopsin domain-containing protein</fullName>
    </recommendedName>
</protein>
<evidence type="ECO:0000256" key="4">
    <source>
        <dbReference type="ARBA" id="ARBA00023136"/>
    </source>
</evidence>
<feature type="transmembrane region" description="Helical" evidence="7">
    <location>
        <begin position="229"/>
        <end position="251"/>
    </location>
</feature>
<feature type="region of interest" description="Disordered" evidence="6">
    <location>
        <begin position="337"/>
        <end position="367"/>
    </location>
</feature>
<sequence length="403" mass="44030">MATGPPPDPPGETESKGPVLLDLNIALIVLTTIVMATRLYARGIVTKALGPDDVIAMFAFCLAITLSILEITAVGKGAGAPMSTLSPEQLNAFFSQLPINQLIFFLACGFVRLSILAFLPRLSRDRIFMRYIWATGVVIVTITLTAFFFVLTECQPIGYVDDVCGLAMISNSSSDLFHAAKPNKKCISKQKEAYMMWAHAIVGIFIDAALFALPIWVIKNKMAAGAKAIKVILVFCVGLFAILTGIIRLSFIVTTDFSVNTTYKMYRVAPWTVLEVHVGFWCGCFPALQPLLRIISFKLGLRSRIESTYKRTTRNTGTGVPSNHNWRSSGYIKQQSAVDQDQESDGAGRRGTVSGAGDSTTEIMPMGNIDHVGRGIRMTTDVIVKVEDGVDDGRERKTTWDAV</sequence>
<evidence type="ECO:0000313" key="10">
    <source>
        <dbReference type="Proteomes" id="UP000277212"/>
    </source>
</evidence>
<feature type="transmembrane region" description="Helical" evidence="7">
    <location>
        <begin position="53"/>
        <end position="79"/>
    </location>
</feature>
<dbReference type="GO" id="GO:0016020">
    <property type="term" value="C:membrane"/>
    <property type="evidence" value="ECO:0007669"/>
    <property type="project" value="UniProtKB-SubCell"/>
</dbReference>
<gene>
    <name evidence="9" type="ORF">CDV36_006526</name>
</gene>
<reference evidence="9 10" key="1">
    <citation type="submission" date="2017-06" db="EMBL/GenBank/DDBJ databases">
        <title>Comparative genomic analysis of Ambrosia Fusariam Clade fungi.</title>
        <authorList>
            <person name="Stajich J.E."/>
            <person name="Carrillo J."/>
            <person name="Kijimoto T."/>
            <person name="Eskalen A."/>
            <person name="O'Donnell K."/>
            <person name="Kasson M."/>
        </authorList>
    </citation>
    <scope>NUCLEOTIDE SEQUENCE [LARGE SCALE GENOMIC DNA]</scope>
    <source>
        <strain evidence="9">UCR3666</strain>
    </source>
</reference>
<feature type="domain" description="Rhodopsin" evidence="8">
    <location>
        <begin position="38"/>
        <end position="293"/>
    </location>
</feature>
<dbReference type="PANTHER" id="PTHR33048:SF129">
    <property type="entry name" value="INTEGRAL MEMBRANE PROTEIN-RELATED"/>
    <property type="match status" value="1"/>
</dbReference>
<evidence type="ECO:0000256" key="7">
    <source>
        <dbReference type="SAM" id="Phobius"/>
    </source>
</evidence>
<dbReference type="STRING" id="2010991.A0A3M2S8E1"/>
<evidence type="ECO:0000313" key="9">
    <source>
        <dbReference type="EMBL" id="RMJ13809.1"/>
    </source>
</evidence>
<keyword evidence="4 7" id="KW-0472">Membrane</keyword>
<dbReference type="Proteomes" id="UP000277212">
    <property type="component" value="Unassembled WGS sequence"/>
</dbReference>
<feature type="transmembrane region" description="Helical" evidence="7">
    <location>
        <begin position="197"/>
        <end position="217"/>
    </location>
</feature>
<dbReference type="InterPro" id="IPR052337">
    <property type="entry name" value="SAT4-like"/>
</dbReference>
<feature type="transmembrane region" description="Helical" evidence="7">
    <location>
        <begin position="20"/>
        <end position="41"/>
    </location>
</feature>
<evidence type="ECO:0000256" key="1">
    <source>
        <dbReference type="ARBA" id="ARBA00004141"/>
    </source>
</evidence>
<keyword evidence="2 7" id="KW-0812">Transmembrane</keyword>
<name>A0A3M2S8E1_9HYPO</name>
<dbReference type="PANTHER" id="PTHR33048">
    <property type="entry name" value="PTH11-LIKE INTEGRAL MEMBRANE PROTEIN (AFU_ORTHOLOGUE AFUA_5G11245)"/>
    <property type="match status" value="1"/>
</dbReference>
<comment type="subcellular location">
    <subcellularLocation>
        <location evidence="1">Membrane</location>
        <topology evidence="1">Multi-pass membrane protein</topology>
    </subcellularLocation>
</comment>
<dbReference type="OrthoDB" id="5413793at2759"/>
<dbReference type="AlphaFoldDB" id="A0A3M2S8E1"/>
<keyword evidence="3 7" id="KW-1133">Transmembrane helix</keyword>
<dbReference type="InterPro" id="IPR049326">
    <property type="entry name" value="Rhodopsin_dom_fungi"/>
</dbReference>
<keyword evidence="10" id="KW-1185">Reference proteome</keyword>
<evidence type="ECO:0000259" key="8">
    <source>
        <dbReference type="Pfam" id="PF20684"/>
    </source>
</evidence>
<evidence type="ECO:0000256" key="2">
    <source>
        <dbReference type="ARBA" id="ARBA00022692"/>
    </source>
</evidence>
<organism evidence="9 10">
    <name type="scientific">Fusarium kuroshium</name>
    <dbReference type="NCBI Taxonomy" id="2010991"/>
    <lineage>
        <taxon>Eukaryota</taxon>
        <taxon>Fungi</taxon>
        <taxon>Dikarya</taxon>
        <taxon>Ascomycota</taxon>
        <taxon>Pezizomycotina</taxon>
        <taxon>Sordariomycetes</taxon>
        <taxon>Hypocreomycetidae</taxon>
        <taxon>Hypocreales</taxon>
        <taxon>Nectriaceae</taxon>
        <taxon>Fusarium</taxon>
        <taxon>Fusarium solani species complex</taxon>
    </lineage>
</organism>
<feature type="transmembrane region" description="Helical" evidence="7">
    <location>
        <begin position="131"/>
        <end position="151"/>
    </location>
</feature>
<comment type="caution">
    <text evidence="9">The sequence shown here is derived from an EMBL/GenBank/DDBJ whole genome shotgun (WGS) entry which is preliminary data.</text>
</comment>
<dbReference type="Pfam" id="PF20684">
    <property type="entry name" value="Fung_rhodopsin"/>
    <property type="match status" value="1"/>
</dbReference>
<feature type="transmembrane region" description="Helical" evidence="7">
    <location>
        <begin position="271"/>
        <end position="292"/>
    </location>
</feature>